<organism evidence="4 5">
    <name type="scientific">Schizopora paradoxa</name>
    <dbReference type="NCBI Taxonomy" id="27342"/>
    <lineage>
        <taxon>Eukaryota</taxon>
        <taxon>Fungi</taxon>
        <taxon>Dikarya</taxon>
        <taxon>Basidiomycota</taxon>
        <taxon>Agaricomycotina</taxon>
        <taxon>Agaricomycetes</taxon>
        <taxon>Hymenochaetales</taxon>
        <taxon>Schizoporaceae</taxon>
        <taxon>Schizopora</taxon>
    </lineage>
</organism>
<evidence type="ECO:0000256" key="1">
    <source>
        <dbReference type="ARBA" id="ARBA00008270"/>
    </source>
</evidence>
<reference evidence="4 5" key="1">
    <citation type="submission" date="2015-04" db="EMBL/GenBank/DDBJ databases">
        <title>Complete genome sequence of Schizopora paradoxa KUC8140, a cosmopolitan wood degrader in East Asia.</title>
        <authorList>
            <consortium name="DOE Joint Genome Institute"/>
            <person name="Min B."/>
            <person name="Park H."/>
            <person name="Jang Y."/>
            <person name="Kim J.-J."/>
            <person name="Kim K.H."/>
            <person name="Pangilinan J."/>
            <person name="Lipzen A."/>
            <person name="Riley R."/>
            <person name="Grigoriev I.V."/>
            <person name="Spatafora J.W."/>
            <person name="Choi I.-G."/>
        </authorList>
    </citation>
    <scope>NUCLEOTIDE SEQUENCE [LARGE SCALE GENOMIC DNA]</scope>
    <source>
        <strain evidence="4 5">KUC8140</strain>
    </source>
</reference>
<feature type="active site" evidence="3">
    <location>
        <position position="56"/>
    </location>
</feature>
<dbReference type="PANTHER" id="PTHR13774">
    <property type="entry name" value="PHENAZINE BIOSYNTHESIS PROTEIN"/>
    <property type="match status" value="1"/>
</dbReference>
<name>A0A0H2RKY5_9AGAM</name>
<gene>
    <name evidence="4" type="ORF">SCHPADRAFT_875589</name>
</gene>
<dbReference type="InterPro" id="IPR003719">
    <property type="entry name" value="Phenazine_PhzF-like"/>
</dbReference>
<dbReference type="PANTHER" id="PTHR13774:SF17">
    <property type="entry name" value="PHENAZINE BIOSYNTHESIS-LIKE DOMAIN-CONTAINING PROTEIN"/>
    <property type="match status" value="1"/>
</dbReference>
<proteinExistence type="inferred from homology"/>
<dbReference type="Proteomes" id="UP000053477">
    <property type="component" value="Unassembled WGS sequence"/>
</dbReference>
<dbReference type="InParanoid" id="A0A0H2RKY5"/>
<keyword evidence="2" id="KW-0413">Isomerase</keyword>
<dbReference type="GO" id="GO:0005737">
    <property type="term" value="C:cytoplasm"/>
    <property type="evidence" value="ECO:0007669"/>
    <property type="project" value="TreeGrafter"/>
</dbReference>
<dbReference type="STRING" id="27342.A0A0H2RKY5"/>
<evidence type="ECO:0000256" key="3">
    <source>
        <dbReference type="PIRSR" id="PIRSR016184-1"/>
    </source>
</evidence>
<comment type="similarity">
    <text evidence="1">Belongs to the PhzF family.</text>
</comment>
<evidence type="ECO:0000313" key="4">
    <source>
        <dbReference type="EMBL" id="KLO12302.1"/>
    </source>
</evidence>
<dbReference type="Pfam" id="PF02567">
    <property type="entry name" value="PhzC-PhzF"/>
    <property type="match status" value="1"/>
</dbReference>
<protein>
    <submittedName>
        <fullName evidence="4">Diaminopimelate epimerase-like protein</fullName>
    </submittedName>
</protein>
<dbReference type="SUPFAM" id="SSF54506">
    <property type="entry name" value="Diaminopimelate epimerase-like"/>
    <property type="match status" value="1"/>
</dbReference>
<accession>A0A0H2RKY5</accession>
<dbReference type="GO" id="GO:0016853">
    <property type="term" value="F:isomerase activity"/>
    <property type="evidence" value="ECO:0007669"/>
    <property type="project" value="UniProtKB-KW"/>
</dbReference>
<dbReference type="OrthoDB" id="75169at2759"/>
<evidence type="ECO:0000313" key="5">
    <source>
        <dbReference type="Proteomes" id="UP000053477"/>
    </source>
</evidence>
<dbReference type="Gene3D" id="3.10.310.10">
    <property type="entry name" value="Diaminopimelate Epimerase, Chain A, domain 1"/>
    <property type="match status" value="2"/>
</dbReference>
<keyword evidence="5" id="KW-1185">Reference proteome</keyword>
<dbReference type="AlphaFoldDB" id="A0A0H2RKY5"/>
<dbReference type="EMBL" id="KQ085980">
    <property type="protein sequence ID" value="KLO12302.1"/>
    <property type="molecule type" value="Genomic_DNA"/>
</dbReference>
<dbReference type="FunCoup" id="A0A0H2RKY5">
    <property type="interactions" value="353"/>
</dbReference>
<evidence type="ECO:0000256" key="2">
    <source>
        <dbReference type="ARBA" id="ARBA00023235"/>
    </source>
</evidence>
<sequence length="305" mass="32739">MSMKAENRRTIEFTVVDAFTDSVFKGNPAAVVFLESASAFPDELLQKIAREFNLSETAFIVAHDDDKSLFDLRWFTPAEEAALCGHATLASAHVVFQKPGLLSNNEMSVRFQTRKSGILTARRIGAAGDALIELELPAGGVLDVSTELHTKAKDSVTEALGEEVDIKFIGAAQGVSFARYLVIEMDAPWDLGEKVINPGAFTSLGPEFVVIILTAAAKESSTTYVSRVFGPNVGIPEDPVTGSAHCVLGPYWHAKLKLGDGAVMVARQASKRGGELEVVWEKEKGTCKLRGSAVVATKGELFLPA</sequence>
<dbReference type="PIRSF" id="PIRSF016184">
    <property type="entry name" value="PhzC_PhzF"/>
    <property type="match status" value="1"/>
</dbReference>
<dbReference type="NCBIfam" id="TIGR00654">
    <property type="entry name" value="PhzF_family"/>
    <property type="match status" value="1"/>
</dbReference>